<evidence type="ECO:0000313" key="16">
    <source>
        <dbReference type="EMBL" id="BBB15778.1"/>
    </source>
</evidence>
<dbReference type="KEGG" id="rvi:RVIR1_13310"/>
<dbReference type="GO" id="GO:0000719">
    <property type="term" value="P:photoreactive repair"/>
    <property type="evidence" value="ECO:0007669"/>
    <property type="project" value="UniProtKB-ARBA"/>
</dbReference>
<feature type="binding site" evidence="12">
    <location>
        <position position="224"/>
    </location>
    <ligand>
        <name>FAD</name>
        <dbReference type="ChEBI" id="CHEBI:57692"/>
    </ligand>
</feature>
<evidence type="ECO:0000256" key="5">
    <source>
        <dbReference type="ARBA" id="ARBA00022630"/>
    </source>
</evidence>
<dbReference type="Proteomes" id="UP000282483">
    <property type="component" value="Chromosome"/>
</dbReference>
<dbReference type="GO" id="GO:0003904">
    <property type="term" value="F:deoxyribodipyrimidine photo-lyase activity"/>
    <property type="evidence" value="ECO:0007669"/>
    <property type="project" value="UniProtKB-EC"/>
</dbReference>
<comment type="similarity">
    <text evidence="2">Belongs to the DNA photolyase class-1 family.</text>
</comment>
<dbReference type="GO" id="GO:0003677">
    <property type="term" value="F:DNA binding"/>
    <property type="evidence" value="ECO:0007669"/>
    <property type="project" value="TreeGrafter"/>
</dbReference>
<evidence type="ECO:0000256" key="13">
    <source>
        <dbReference type="PIRSR" id="PIRSR602081-2"/>
    </source>
</evidence>
<feature type="binding site" evidence="12">
    <location>
        <begin position="236"/>
        <end position="240"/>
    </location>
    <ligand>
        <name>FAD</name>
        <dbReference type="ChEBI" id="CHEBI:57692"/>
    </ligand>
</feature>
<evidence type="ECO:0000256" key="14">
    <source>
        <dbReference type="RuleBase" id="RU004182"/>
    </source>
</evidence>
<dbReference type="InterPro" id="IPR036134">
    <property type="entry name" value="Crypto/Photolyase_FAD-like_sf"/>
</dbReference>
<dbReference type="PROSITE" id="PS51645">
    <property type="entry name" value="PHR_CRY_ALPHA_BETA"/>
    <property type="match status" value="1"/>
</dbReference>
<dbReference type="FunFam" id="1.10.579.10:FF:000003">
    <property type="entry name" value="Deoxyribodipyrimidine photo-lyase"/>
    <property type="match status" value="1"/>
</dbReference>
<keyword evidence="5 12" id="KW-0285">Flavoprotein</keyword>
<dbReference type="InterPro" id="IPR002081">
    <property type="entry name" value="Cryptochrome/DNA_photolyase_1"/>
</dbReference>
<comment type="similarity">
    <text evidence="14">Belongs to the DNA photolyase family.</text>
</comment>
<protein>
    <recommendedName>
        <fullName evidence="4">Deoxyribodipyrimidine photo-lyase</fullName>
        <ecNumber evidence="3">4.1.99.3</ecNumber>
    </recommendedName>
    <alternativeName>
        <fullName evidence="8">DNA photolyase</fullName>
    </alternativeName>
    <alternativeName>
        <fullName evidence="11">Photoreactivating enzyme</fullName>
    </alternativeName>
</protein>
<keyword evidence="7 14" id="KW-0157">Chromophore</keyword>
<dbReference type="Gene3D" id="1.25.40.80">
    <property type="match status" value="1"/>
</dbReference>
<gene>
    <name evidence="16" type="primary">phrB</name>
    <name evidence="16" type="ORF">RVIR1_13310</name>
</gene>
<dbReference type="RefSeq" id="WP_126323311.1">
    <property type="nucleotide sequence ID" value="NZ_AP018005.1"/>
</dbReference>
<dbReference type="EMBL" id="AP018005">
    <property type="protein sequence ID" value="BBB15778.1"/>
    <property type="molecule type" value="Genomic_DNA"/>
</dbReference>
<evidence type="ECO:0000256" key="2">
    <source>
        <dbReference type="ARBA" id="ARBA00005862"/>
    </source>
</evidence>
<evidence type="ECO:0000313" key="17">
    <source>
        <dbReference type="Proteomes" id="UP000282483"/>
    </source>
</evidence>
<keyword evidence="6 12" id="KW-0274">FAD</keyword>
<sequence length="471" mass="55071">MKGLVWFREDIRIHDNTALYQAAKSCTDGIVGIFVIDAGLWRQHRMAACRVRFMLSGLEELSASLQKRNIPLVIVQVNKTTDIAKIFQEYMKKYNLGTLFFNRQYELNELRRDKQICDYLQKKYIQCNSYHDQTILAPGTVLTKKSNYFTVFTPYRKAWCYQLMNQENKIKINPLPKKNKNLIVQSTEVPSHIIGFSTKIIWPSGEKEARRRLKQFIKNSLFNYQKYRDFPACFATSQLSPYLSAGMISARECFLSAIFANNGELMTGSKGAITWMTELIWREFYKHLLCAFPRLSMHKPFQLKTEKLPWRFNSKQMLAWKNGKTGYPIIDAAMRQLNQTGWMHNRLRMIVAMFFTKNLFFDWRLGEDYFISHLIDGDLAANNGGWQWSASTGTDAAPYFRVFNPIRQSERFDPKGDFIKKYCPELKAFDTHAIHDPYGRAPDLAKRCKYPKRIIDLNVSRRAAIKAFKML</sequence>
<dbReference type="PROSITE" id="PS00394">
    <property type="entry name" value="DNA_PHOTOLYASES_1_1"/>
    <property type="match status" value="1"/>
</dbReference>
<dbReference type="NCBIfam" id="NF007955">
    <property type="entry name" value="PRK10674.1"/>
    <property type="match status" value="1"/>
</dbReference>
<dbReference type="InterPro" id="IPR018394">
    <property type="entry name" value="DNA_photolyase_1_CS_C"/>
</dbReference>
<evidence type="ECO:0000256" key="1">
    <source>
        <dbReference type="ARBA" id="ARBA00001932"/>
    </source>
</evidence>
<feature type="site" description="Electron transfer via tryptophanyl radical" evidence="13">
    <location>
        <position position="386"/>
    </location>
</feature>
<feature type="binding site" evidence="12">
    <location>
        <position position="275"/>
    </location>
    <ligand>
        <name>FAD</name>
        <dbReference type="ChEBI" id="CHEBI:57692"/>
    </ligand>
</feature>
<feature type="binding site" evidence="12">
    <location>
        <begin position="278"/>
        <end position="285"/>
    </location>
    <ligand>
        <name>FAD</name>
        <dbReference type="ChEBI" id="CHEBI:57692"/>
    </ligand>
</feature>
<keyword evidence="17" id="KW-1185">Reference proteome</keyword>
<dbReference type="Gene3D" id="3.40.50.620">
    <property type="entry name" value="HUPs"/>
    <property type="match status" value="1"/>
</dbReference>
<comment type="cofactor">
    <cofactor evidence="1">
        <name>(6R)-5,10-methylene-5,6,7,8-tetrahydrofolate</name>
        <dbReference type="ChEBI" id="CHEBI:15636"/>
    </cofactor>
</comment>
<dbReference type="EC" id="4.1.99.3" evidence="3"/>
<reference evidence="16 17" key="1">
    <citation type="submission" date="2017-03" db="EMBL/GenBank/DDBJ databases">
        <title>The genome sequence of Candidatus Rickettsiella viridis.</title>
        <authorList>
            <person name="Nikoh N."/>
            <person name="Tsuchida T."/>
            <person name="Yamaguchi K."/>
            <person name="Maeda T."/>
            <person name="Shigenobu S."/>
            <person name="Fukatsu T."/>
        </authorList>
    </citation>
    <scope>NUCLEOTIDE SEQUENCE [LARGE SCALE GENOMIC DNA]</scope>
    <source>
        <strain evidence="16 17">Ap-RA04</strain>
    </source>
</reference>
<dbReference type="InterPro" id="IPR006050">
    <property type="entry name" value="DNA_photolyase_N"/>
</dbReference>
<dbReference type="OrthoDB" id="9772484at2"/>
<dbReference type="PANTHER" id="PTHR11455">
    <property type="entry name" value="CRYPTOCHROME"/>
    <property type="match status" value="1"/>
</dbReference>
<comment type="cofactor">
    <cofactor evidence="12">
        <name>FAD</name>
        <dbReference type="ChEBI" id="CHEBI:57692"/>
    </cofactor>
    <text evidence="12">Binds 1 FAD per subunit.</text>
</comment>
<organism evidence="16 17">
    <name type="scientific">Candidatus Rickettsiella viridis</name>
    <dbReference type="NCBI Taxonomy" id="676208"/>
    <lineage>
        <taxon>Bacteria</taxon>
        <taxon>Pseudomonadati</taxon>
        <taxon>Pseudomonadota</taxon>
        <taxon>Gammaproteobacteria</taxon>
        <taxon>Legionellales</taxon>
        <taxon>Coxiellaceae</taxon>
        <taxon>Rickettsiella</taxon>
    </lineage>
</organism>
<evidence type="ECO:0000256" key="10">
    <source>
        <dbReference type="ARBA" id="ARBA00059220"/>
    </source>
</evidence>
<dbReference type="SUPFAM" id="SSF52425">
    <property type="entry name" value="Cryptochrome/photolyase, N-terminal domain"/>
    <property type="match status" value="1"/>
</dbReference>
<feature type="binding site" evidence="12">
    <location>
        <begin position="376"/>
        <end position="378"/>
    </location>
    <ligand>
        <name>FAD</name>
        <dbReference type="ChEBI" id="CHEBI:57692"/>
    </ligand>
</feature>
<evidence type="ECO:0000256" key="3">
    <source>
        <dbReference type="ARBA" id="ARBA00013149"/>
    </source>
</evidence>
<proteinExistence type="inferred from homology"/>
<comment type="catalytic activity">
    <reaction evidence="9">
        <text>cyclobutadipyrimidine (in DNA) = 2 pyrimidine residues (in DNA).</text>
        <dbReference type="EC" id="4.1.99.3"/>
    </reaction>
</comment>
<feature type="site" description="Electron transfer via tryptophanyl radical" evidence="13">
    <location>
        <position position="363"/>
    </location>
</feature>
<dbReference type="SUPFAM" id="SSF48173">
    <property type="entry name" value="Cryptochrome/photolyase FAD-binding domain"/>
    <property type="match status" value="1"/>
</dbReference>
<comment type="function">
    <text evidence="10">Involved in repair of UV radiation-induced DNA damage. Catalyzes the light-dependent monomerization (300-600 nm) of cyclobutyl pyrimidine dimers (in cis-syn configuration), which are formed between adjacent bases on the same DNA strand upon exposure to ultraviolet radiation.</text>
</comment>
<dbReference type="AlphaFoldDB" id="A0A2Z5UW97"/>
<dbReference type="PANTHER" id="PTHR11455:SF9">
    <property type="entry name" value="CRYPTOCHROME CIRCADIAN CLOCK 5 ISOFORM X1"/>
    <property type="match status" value="1"/>
</dbReference>
<dbReference type="Pfam" id="PF03441">
    <property type="entry name" value="FAD_binding_7"/>
    <property type="match status" value="1"/>
</dbReference>
<evidence type="ECO:0000256" key="4">
    <source>
        <dbReference type="ARBA" id="ARBA00014046"/>
    </source>
</evidence>
<dbReference type="InterPro" id="IPR036155">
    <property type="entry name" value="Crypto/Photolyase_N_sf"/>
</dbReference>
<evidence type="ECO:0000256" key="12">
    <source>
        <dbReference type="PIRSR" id="PIRSR602081-1"/>
    </source>
</evidence>
<dbReference type="Gene3D" id="1.10.579.10">
    <property type="entry name" value="DNA Cyclobutane Dipyrimidine Photolyase, subunit A, domain 3"/>
    <property type="match status" value="1"/>
</dbReference>
<feature type="domain" description="Photolyase/cryptochrome alpha/beta" evidence="15">
    <location>
        <begin position="1"/>
        <end position="135"/>
    </location>
</feature>
<dbReference type="GO" id="GO:0009416">
    <property type="term" value="P:response to light stimulus"/>
    <property type="evidence" value="ECO:0007669"/>
    <property type="project" value="TreeGrafter"/>
</dbReference>
<evidence type="ECO:0000256" key="7">
    <source>
        <dbReference type="ARBA" id="ARBA00022991"/>
    </source>
</evidence>
<dbReference type="PRINTS" id="PR00147">
    <property type="entry name" value="DNAPHOTLYASE"/>
</dbReference>
<evidence type="ECO:0000256" key="6">
    <source>
        <dbReference type="ARBA" id="ARBA00022827"/>
    </source>
</evidence>
<dbReference type="InterPro" id="IPR005101">
    <property type="entry name" value="Cryptochr/Photolyase_FAD-bd"/>
</dbReference>
<accession>A0A2Z5UW97</accession>
<keyword evidence="16" id="KW-0456">Lyase</keyword>
<dbReference type="Pfam" id="PF00875">
    <property type="entry name" value="DNA_photolyase"/>
    <property type="match status" value="1"/>
</dbReference>
<dbReference type="InterPro" id="IPR014729">
    <property type="entry name" value="Rossmann-like_a/b/a_fold"/>
</dbReference>
<feature type="site" description="Electron transfer via tryptophanyl radical" evidence="13">
    <location>
        <position position="310"/>
    </location>
</feature>
<evidence type="ECO:0000256" key="11">
    <source>
        <dbReference type="ARBA" id="ARBA00083107"/>
    </source>
</evidence>
<name>A0A2Z5UW97_9COXI</name>
<evidence type="ECO:0000259" key="15">
    <source>
        <dbReference type="PROSITE" id="PS51645"/>
    </source>
</evidence>
<evidence type="ECO:0000256" key="8">
    <source>
        <dbReference type="ARBA" id="ARBA00031671"/>
    </source>
</evidence>
<dbReference type="GO" id="GO:0071949">
    <property type="term" value="F:FAD binding"/>
    <property type="evidence" value="ECO:0007669"/>
    <property type="project" value="TreeGrafter"/>
</dbReference>
<evidence type="ECO:0000256" key="9">
    <source>
        <dbReference type="ARBA" id="ARBA00033999"/>
    </source>
</evidence>